<keyword evidence="5 7" id="KW-1015">Disulfide bond</keyword>
<dbReference type="AlphaFoldDB" id="A0A672QIW9"/>
<dbReference type="PANTHER" id="PTHR12352:SF13">
    <property type="entry name" value="SPARC-RELATED MODULAR CALCIUM-BINDING PROTEIN 1"/>
    <property type="match status" value="1"/>
</dbReference>
<evidence type="ECO:0000256" key="3">
    <source>
        <dbReference type="ARBA" id="ARBA00022729"/>
    </source>
</evidence>
<dbReference type="Pfam" id="PF00086">
    <property type="entry name" value="Thyroglobulin_1"/>
    <property type="match status" value="1"/>
</dbReference>
<organism evidence="10 11">
    <name type="scientific">Sinocyclocheilus grahami</name>
    <name type="common">Dianchi golden-line fish</name>
    <name type="synonym">Barbus grahami</name>
    <dbReference type="NCBI Taxonomy" id="75366"/>
    <lineage>
        <taxon>Eukaryota</taxon>
        <taxon>Metazoa</taxon>
        <taxon>Chordata</taxon>
        <taxon>Craniata</taxon>
        <taxon>Vertebrata</taxon>
        <taxon>Euteleostomi</taxon>
        <taxon>Actinopterygii</taxon>
        <taxon>Neopterygii</taxon>
        <taxon>Teleostei</taxon>
        <taxon>Ostariophysi</taxon>
        <taxon>Cypriniformes</taxon>
        <taxon>Cyprinidae</taxon>
        <taxon>Cyprininae</taxon>
        <taxon>Sinocyclocheilus</taxon>
    </lineage>
</organism>
<dbReference type="Gene3D" id="4.10.800.10">
    <property type="entry name" value="Thyroglobulin type-1"/>
    <property type="match status" value="1"/>
</dbReference>
<evidence type="ECO:0000256" key="7">
    <source>
        <dbReference type="PROSITE-ProRule" id="PRU00500"/>
    </source>
</evidence>
<evidence type="ECO:0000313" key="10">
    <source>
        <dbReference type="Ensembl" id="ENSSGRP00000075843.1"/>
    </source>
</evidence>
<dbReference type="InterPro" id="IPR002350">
    <property type="entry name" value="Kazal_dom"/>
</dbReference>
<protein>
    <submittedName>
        <fullName evidence="10">SPARC related modular calcium binding 1</fullName>
    </submittedName>
</protein>
<dbReference type="GO" id="GO:0030198">
    <property type="term" value="P:extracellular matrix organization"/>
    <property type="evidence" value="ECO:0007669"/>
    <property type="project" value="TreeGrafter"/>
</dbReference>
<evidence type="ECO:0000313" key="11">
    <source>
        <dbReference type="Proteomes" id="UP000472262"/>
    </source>
</evidence>
<dbReference type="SUPFAM" id="SSF100895">
    <property type="entry name" value="Kazal-type serine protease inhibitors"/>
    <property type="match status" value="1"/>
</dbReference>
<dbReference type="GO" id="GO:0005615">
    <property type="term" value="C:extracellular space"/>
    <property type="evidence" value="ECO:0007669"/>
    <property type="project" value="TreeGrafter"/>
</dbReference>
<comment type="subcellular location">
    <subcellularLocation>
        <location evidence="1">Secreted</location>
    </subcellularLocation>
</comment>
<name>A0A672QIW9_SINGR</name>
<reference evidence="10" key="2">
    <citation type="submission" date="2025-09" db="UniProtKB">
        <authorList>
            <consortium name="Ensembl"/>
        </authorList>
    </citation>
    <scope>IDENTIFICATION</scope>
</reference>
<dbReference type="GO" id="GO:0005604">
    <property type="term" value="C:basement membrane"/>
    <property type="evidence" value="ECO:0007669"/>
    <property type="project" value="TreeGrafter"/>
</dbReference>
<keyword evidence="6" id="KW-0325">Glycoprotein</keyword>
<accession>A0A672QIW9</accession>
<dbReference type="SUPFAM" id="SSF57610">
    <property type="entry name" value="Thyroglobulin type-1 domain"/>
    <property type="match status" value="1"/>
</dbReference>
<dbReference type="GO" id="GO:0008201">
    <property type="term" value="F:heparin binding"/>
    <property type="evidence" value="ECO:0007669"/>
    <property type="project" value="TreeGrafter"/>
</dbReference>
<feature type="domain" description="Kazal-like" evidence="9">
    <location>
        <begin position="8"/>
        <end position="56"/>
    </location>
</feature>
<proteinExistence type="predicted"/>
<keyword evidence="2" id="KW-0964">Secreted</keyword>
<dbReference type="InterPro" id="IPR000716">
    <property type="entry name" value="Thyroglobulin_1"/>
</dbReference>
<dbReference type="CDD" id="cd00104">
    <property type="entry name" value="KAZAL_FS"/>
    <property type="match status" value="1"/>
</dbReference>
<keyword evidence="3" id="KW-0732">Signal</keyword>
<dbReference type="InterPro" id="IPR036857">
    <property type="entry name" value="Thyroglobulin_1_sf"/>
</dbReference>
<keyword evidence="11" id="KW-1185">Reference proteome</keyword>
<evidence type="ECO:0000259" key="9">
    <source>
        <dbReference type="PROSITE" id="PS51465"/>
    </source>
</evidence>
<evidence type="ECO:0000259" key="8">
    <source>
        <dbReference type="PROSITE" id="PS51162"/>
    </source>
</evidence>
<dbReference type="SMART" id="SM00211">
    <property type="entry name" value="TY"/>
    <property type="match status" value="1"/>
</dbReference>
<dbReference type="Ensembl" id="ENSSGRT00000080746.1">
    <property type="protein sequence ID" value="ENSSGRP00000075843.1"/>
    <property type="gene ID" value="ENSSGRG00000038477.1"/>
</dbReference>
<evidence type="ECO:0000256" key="6">
    <source>
        <dbReference type="ARBA" id="ARBA00023180"/>
    </source>
</evidence>
<evidence type="ECO:0000256" key="4">
    <source>
        <dbReference type="ARBA" id="ARBA00022737"/>
    </source>
</evidence>
<dbReference type="CDD" id="cd00191">
    <property type="entry name" value="TY"/>
    <property type="match status" value="1"/>
</dbReference>
<evidence type="ECO:0000256" key="1">
    <source>
        <dbReference type="ARBA" id="ARBA00004613"/>
    </source>
</evidence>
<dbReference type="PANTHER" id="PTHR12352">
    <property type="entry name" value="SECRETED MODULAR CALCIUM-BINDING PROTEIN"/>
    <property type="match status" value="1"/>
</dbReference>
<dbReference type="Proteomes" id="UP000472262">
    <property type="component" value="Unassembled WGS sequence"/>
</dbReference>
<feature type="disulfide bond" evidence="7">
    <location>
        <begin position="97"/>
        <end position="117"/>
    </location>
</feature>
<keyword evidence="4" id="KW-0677">Repeat</keyword>
<feature type="domain" description="Thyroglobulin type-1" evidence="8">
    <location>
        <begin position="51"/>
        <end position="117"/>
    </location>
</feature>
<dbReference type="PROSITE" id="PS51465">
    <property type="entry name" value="KAZAL_2"/>
    <property type="match status" value="1"/>
</dbReference>
<feature type="disulfide bond" evidence="7">
    <location>
        <begin position="88"/>
        <end position="95"/>
    </location>
</feature>
<dbReference type="InterPro" id="IPR051950">
    <property type="entry name" value="Dev_reg/Prot_inhib"/>
</dbReference>
<reference evidence="10" key="1">
    <citation type="submission" date="2025-08" db="UniProtKB">
        <authorList>
            <consortium name="Ensembl"/>
        </authorList>
    </citation>
    <scope>IDENTIFICATION</scope>
</reference>
<sequence>MCLQWLIGDRESSCSPACSRSHGKPVCGSDGRNYDTNCDLEWAKCKDQAGQTKCRTERIQALEQAKRPQESIFIPECNDDGTFAQVQCHTLTGYCWCATTDGKPVSGSSVQNKTPVCSGTPPLCLVYFYCVCAWNREVMDNILEDIC</sequence>
<dbReference type="GO" id="GO:0050840">
    <property type="term" value="F:extracellular matrix binding"/>
    <property type="evidence" value="ECO:0007669"/>
    <property type="project" value="TreeGrafter"/>
</dbReference>
<dbReference type="PROSITE" id="PS51162">
    <property type="entry name" value="THYROGLOBULIN_1_2"/>
    <property type="match status" value="1"/>
</dbReference>
<dbReference type="FunFam" id="4.10.800.10:FF:000004">
    <property type="entry name" value="SPARC-related modular calcium-binding protein 1"/>
    <property type="match status" value="1"/>
</dbReference>
<comment type="caution">
    <text evidence="7">Lacks conserved residue(s) required for the propagation of feature annotation.</text>
</comment>
<dbReference type="SMART" id="SM00280">
    <property type="entry name" value="KAZAL"/>
    <property type="match status" value="1"/>
</dbReference>
<evidence type="ECO:0000256" key="5">
    <source>
        <dbReference type="ARBA" id="ARBA00023157"/>
    </source>
</evidence>
<dbReference type="Gene3D" id="3.30.60.30">
    <property type="match status" value="1"/>
</dbReference>
<dbReference type="PROSITE" id="PS00484">
    <property type="entry name" value="THYROGLOBULIN_1_1"/>
    <property type="match status" value="1"/>
</dbReference>
<dbReference type="Pfam" id="PF07648">
    <property type="entry name" value="Kazal_2"/>
    <property type="match status" value="1"/>
</dbReference>
<evidence type="ECO:0000256" key="2">
    <source>
        <dbReference type="ARBA" id="ARBA00022525"/>
    </source>
</evidence>
<dbReference type="InterPro" id="IPR036058">
    <property type="entry name" value="Kazal_dom_sf"/>
</dbReference>